<sequence length="292" mass="34670">MVTNSHDHPWRGWLLFLLSFLLLFTLGFTHYGKVIAQPVLHQGNHWWEAWRFRDGHVIEGPRAQLYYRSPDQKVQGELVAAEAERVLRTFEEEYDFTPSRPVPIFLFPDRESLQAHFSWSHSQSATGVYFSGSIYLLNPEIWYKGFPHAEENPQEWARLFREKGPLVHEVAHFYLDRVTGGNYPLWYTEGFAQWVEYDQLGYEWIVPSNRLTHQNLYRYEELRDHFDQLDNQALAYRQSFLLVRHMVEEQGIETLHRLHRLLGQGTPFETAWEQVFGESAAESHYRWLGQIS</sequence>
<accession>A0ABU1IKV0</accession>
<evidence type="ECO:0000259" key="2">
    <source>
        <dbReference type="Pfam" id="PF13485"/>
    </source>
</evidence>
<keyword evidence="1" id="KW-0472">Membrane</keyword>
<dbReference type="EMBL" id="JAVDQG010000003">
    <property type="protein sequence ID" value="MDR6225406.1"/>
    <property type="molecule type" value="Genomic_DNA"/>
</dbReference>
<reference evidence="3 4" key="1">
    <citation type="submission" date="2023-07" db="EMBL/GenBank/DDBJ databases">
        <title>Genomic Encyclopedia of Type Strains, Phase IV (KMG-IV): sequencing the most valuable type-strain genomes for metagenomic binning, comparative biology and taxonomic classification.</title>
        <authorList>
            <person name="Goeker M."/>
        </authorList>
    </citation>
    <scope>NUCLEOTIDE SEQUENCE [LARGE SCALE GENOMIC DNA]</scope>
    <source>
        <strain evidence="3 4">DSM 45903</strain>
    </source>
</reference>
<name>A0ABU1IKV0_9BACL</name>
<evidence type="ECO:0000313" key="4">
    <source>
        <dbReference type="Proteomes" id="UP001185012"/>
    </source>
</evidence>
<protein>
    <recommendedName>
        <fullName evidence="2">Peptidase MA-like domain-containing protein</fullName>
    </recommendedName>
</protein>
<comment type="caution">
    <text evidence="3">The sequence shown here is derived from an EMBL/GenBank/DDBJ whole genome shotgun (WGS) entry which is preliminary data.</text>
</comment>
<dbReference type="Proteomes" id="UP001185012">
    <property type="component" value="Unassembled WGS sequence"/>
</dbReference>
<dbReference type="RefSeq" id="WP_309864061.1">
    <property type="nucleotide sequence ID" value="NZ_JAVDQG010000003.1"/>
</dbReference>
<keyword evidence="1" id="KW-0812">Transmembrane</keyword>
<proteinExistence type="predicted"/>
<keyword evidence="4" id="KW-1185">Reference proteome</keyword>
<feature type="transmembrane region" description="Helical" evidence="1">
    <location>
        <begin position="12"/>
        <end position="32"/>
    </location>
</feature>
<gene>
    <name evidence="3" type="ORF">JOE21_001404</name>
</gene>
<dbReference type="InterPro" id="IPR039568">
    <property type="entry name" value="Peptidase_MA-like_dom"/>
</dbReference>
<organism evidence="3 4">
    <name type="scientific">Desmospora profundinema</name>
    <dbReference type="NCBI Taxonomy" id="1571184"/>
    <lineage>
        <taxon>Bacteria</taxon>
        <taxon>Bacillati</taxon>
        <taxon>Bacillota</taxon>
        <taxon>Bacilli</taxon>
        <taxon>Bacillales</taxon>
        <taxon>Thermoactinomycetaceae</taxon>
        <taxon>Desmospora</taxon>
    </lineage>
</organism>
<keyword evidence="1" id="KW-1133">Transmembrane helix</keyword>
<feature type="domain" description="Peptidase MA-like" evidence="2">
    <location>
        <begin position="162"/>
        <end position="287"/>
    </location>
</feature>
<evidence type="ECO:0000256" key="1">
    <source>
        <dbReference type="SAM" id="Phobius"/>
    </source>
</evidence>
<evidence type="ECO:0000313" key="3">
    <source>
        <dbReference type="EMBL" id="MDR6225406.1"/>
    </source>
</evidence>
<dbReference type="Pfam" id="PF13485">
    <property type="entry name" value="Peptidase_MA_2"/>
    <property type="match status" value="1"/>
</dbReference>